<feature type="transmembrane region" description="Helical" evidence="1">
    <location>
        <begin position="52"/>
        <end position="75"/>
    </location>
</feature>
<keyword evidence="3" id="KW-1185">Reference proteome</keyword>
<sequence>MNNYKPLLTENSKKTTTYRIANLFYVALFGGVTALTFIGLKNAQMLRLRKSVFWTLLMLSIVSLVGKIVLIWVAIHNFELPAERFGFSIFKIPDLLLFAVYYHALKVPYRLHMVYHSEYYNMSYRGLSIYASLISLIIDIIICVALFS</sequence>
<evidence type="ECO:0000313" key="3">
    <source>
        <dbReference type="Proteomes" id="UP000289856"/>
    </source>
</evidence>
<feature type="transmembrane region" description="Helical" evidence="1">
    <location>
        <begin position="20"/>
        <end position="40"/>
    </location>
</feature>
<accession>A0A3T1CYQ7</accession>
<feature type="transmembrane region" description="Helical" evidence="1">
    <location>
        <begin position="126"/>
        <end position="147"/>
    </location>
</feature>
<dbReference type="EMBL" id="AP019400">
    <property type="protein sequence ID" value="BBI30885.1"/>
    <property type="molecule type" value="Genomic_DNA"/>
</dbReference>
<reference evidence="2 3" key="1">
    <citation type="submission" date="2019-01" db="EMBL/GenBank/DDBJ databases">
        <title>Complete genome sequence of Cohnella hallensis HS21 isolated from Korean fir (Abies koreana) rhizospheric soil.</title>
        <authorList>
            <person name="Jiang L."/>
            <person name="Kang S.W."/>
            <person name="Kim S."/>
            <person name="Jung J."/>
            <person name="Kim C.Y."/>
            <person name="Kim D.H."/>
            <person name="Kim S.W."/>
            <person name="Lee J."/>
        </authorList>
    </citation>
    <scope>NUCLEOTIDE SEQUENCE [LARGE SCALE GENOMIC DNA]</scope>
    <source>
        <strain evidence="2 3">HS21</strain>
    </source>
</reference>
<dbReference type="OrthoDB" id="2639582at2"/>
<name>A0A3T1CYQ7_9BACL</name>
<feature type="transmembrane region" description="Helical" evidence="1">
    <location>
        <begin position="87"/>
        <end position="105"/>
    </location>
</feature>
<dbReference type="AlphaFoldDB" id="A0A3T1CYQ7"/>
<keyword evidence="1" id="KW-0812">Transmembrane</keyword>
<keyword evidence="1" id="KW-0472">Membrane</keyword>
<evidence type="ECO:0000313" key="2">
    <source>
        <dbReference type="EMBL" id="BBI30885.1"/>
    </source>
</evidence>
<protein>
    <submittedName>
        <fullName evidence="2">Uncharacterized protein</fullName>
    </submittedName>
</protein>
<proteinExistence type="predicted"/>
<dbReference type="KEGG" id="cohn:KCTCHS21_02840"/>
<evidence type="ECO:0000256" key="1">
    <source>
        <dbReference type="SAM" id="Phobius"/>
    </source>
</evidence>
<keyword evidence="1" id="KW-1133">Transmembrane helix</keyword>
<dbReference type="RefSeq" id="WP_130604795.1">
    <property type="nucleotide sequence ID" value="NZ_AP019400.1"/>
</dbReference>
<gene>
    <name evidence="2" type="ORF">KCTCHS21_02840</name>
</gene>
<dbReference type="Proteomes" id="UP000289856">
    <property type="component" value="Chromosome"/>
</dbReference>
<organism evidence="2 3">
    <name type="scientific">Cohnella abietis</name>
    <dbReference type="NCBI Taxonomy" id="2507935"/>
    <lineage>
        <taxon>Bacteria</taxon>
        <taxon>Bacillati</taxon>
        <taxon>Bacillota</taxon>
        <taxon>Bacilli</taxon>
        <taxon>Bacillales</taxon>
        <taxon>Paenibacillaceae</taxon>
        <taxon>Cohnella</taxon>
    </lineage>
</organism>